<keyword evidence="1" id="KW-0479">Metal-binding</keyword>
<comment type="caution">
    <text evidence="7">The sequence shown here is derived from an EMBL/GenBank/DDBJ whole genome shotgun (WGS) entry which is preliminary data.</text>
</comment>
<dbReference type="InterPro" id="IPR006527">
    <property type="entry name" value="F-box-assoc_dom_typ1"/>
</dbReference>
<dbReference type="PANTHER" id="PTHR31672">
    <property type="entry name" value="BNACNNG10540D PROTEIN"/>
    <property type="match status" value="1"/>
</dbReference>
<dbReference type="SUPFAM" id="SSF81383">
    <property type="entry name" value="F-box domain"/>
    <property type="match status" value="1"/>
</dbReference>
<dbReference type="NCBIfam" id="TIGR01640">
    <property type="entry name" value="F_box_assoc_1"/>
    <property type="match status" value="2"/>
</dbReference>
<name>A0ABQ7MK23_BRACM</name>
<evidence type="ECO:0000259" key="6">
    <source>
        <dbReference type="PROSITE" id="PS51999"/>
    </source>
</evidence>
<evidence type="ECO:0000313" key="7">
    <source>
        <dbReference type="EMBL" id="KAG5398246.1"/>
    </source>
</evidence>
<organism evidence="7 8">
    <name type="scientific">Brassica rapa subsp. trilocularis</name>
    <dbReference type="NCBI Taxonomy" id="1813537"/>
    <lineage>
        <taxon>Eukaryota</taxon>
        <taxon>Viridiplantae</taxon>
        <taxon>Streptophyta</taxon>
        <taxon>Embryophyta</taxon>
        <taxon>Tracheophyta</taxon>
        <taxon>Spermatophyta</taxon>
        <taxon>Magnoliopsida</taxon>
        <taxon>eudicotyledons</taxon>
        <taxon>Gunneridae</taxon>
        <taxon>Pentapetalae</taxon>
        <taxon>rosids</taxon>
        <taxon>malvids</taxon>
        <taxon>Brassicales</taxon>
        <taxon>Brassicaceae</taxon>
        <taxon>Brassiceae</taxon>
        <taxon>Brassica</taxon>
    </lineage>
</organism>
<feature type="domain" description="GRF-type" evidence="6">
    <location>
        <begin position="565"/>
        <end position="606"/>
    </location>
</feature>
<keyword evidence="3" id="KW-0862">Zinc</keyword>
<evidence type="ECO:0000256" key="1">
    <source>
        <dbReference type="ARBA" id="ARBA00022723"/>
    </source>
</evidence>
<protein>
    <recommendedName>
        <fullName evidence="6">GRF-type domain-containing protein</fullName>
    </recommendedName>
</protein>
<dbReference type="PANTHER" id="PTHR31672:SF13">
    <property type="entry name" value="F-BOX PROTEIN CPR30-LIKE"/>
    <property type="match status" value="1"/>
</dbReference>
<dbReference type="InterPro" id="IPR050796">
    <property type="entry name" value="SCF_F-box_component"/>
</dbReference>
<dbReference type="InterPro" id="IPR017451">
    <property type="entry name" value="F-box-assoc_interact_dom"/>
</dbReference>
<reference evidence="7 8" key="1">
    <citation type="submission" date="2021-03" db="EMBL/GenBank/DDBJ databases">
        <authorList>
            <person name="King G.J."/>
            <person name="Bancroft I."/>
            <person name="Baten A."/>
            <person name="Bloomfield J."/>
            <person name="Borpatragohain P."/>
            <person name="He Z."/>
            <person name="Irish N."/>
            <person name="Irwin J."/>
            <person name="Liu K."/>
            <person name="Mauleon R.P."/>
            <person name="Moore J."/>
            <person name="Morris R."/>
            <person name="Ostergaard L."/>
            <person name="Wang B."/>
            <person name="Wells R."/>
        </authorList>
    </citation>
    <scope>NUCLEOTIDE SEQUENCE [LARGE SCALE GENOMIC DNA]</scope>
    <source>
        <strain evidence="7">R-o-18</strain>
        <tissue evidence="7">Leaf</tissue>
    </source>
</reference>
<dbReference type="InterPro" id="IPR001810">
    <property type="entry name" value="F-box_dom"/>
</dbReference>
<dbReference type="EMBL" id="JADBGQ010000005">
    <property type="protein sequence ID" value="KAG5398246.1"/>
    <property type="molecule type" value="Genomic_DNA"/>
</dbReference>
<dbReference type="Proteomes" id="UP000823674">
    <property type="component" value="Chromosome A05"/>
</dbReference>
<dbReference type="InterPro" id="IPR010666">
    <property type="entry name" value="Znf_GRF"/>
</dbReference>
<evidence type="ECO:0000256" key="2">
    <source>
        <dbReference type="ARBA" id="ARBA00022771"/>
    </source>
</evidence>
<dbReference type="InterPro" id="IPR036047">
    <property type="entry name" value="F-box-like_dom_sf"/>
</dbReference>
<dbReference type="PROSITE" id="PS51999">
    <property type="entry name" value="ZF_GRF"/>
    <property type="match status" value="1"/>
</dbReference>
<accession>A0ABQ7MK23</accession>
<feature type="region of interest" description="Disordered" evidence="5">
    <location>
        <begin position="382"/>
        <end position="405"/>
    </location>
</feature>
<evidence type="ECO:0000256" key="3">
    <source>
        <dbReference type="ARBA" id="ARBA00022833"/>
    </source>
</evidence>
<evidence type="ECO:0000256" key="4">
    <source>
        <dbReference type="PROSITE-ProRule" id="PRU01343"/>
    </source>
</evidence>
<proteinExistence type="predicted"/>
<gene>
    <name evidence="7" type="primary">A05p039460.1_BraROA</name>
    <name evidence="7" type="ORF">IGI04_020060</name>
</gene>
<keyword evidence="2 4" id="KW-0863">Zinc-finger</keyword>
<dbReference type="SMART" id="SM00256">
    <property type="entry name" value="FBOX"/>
    <property type="match status" value="1"/>
</dbReference>
<feature type="compositionally biased region" description="Low complexity" evidence="5">
    <location>
        <begin position="383"/>
        <end position="403"/>
    </location>
</feature>
<evidence type="ECO:0000256" key="5">
    <source>
        <dbReference type="SAM" id="MobiDB-lite"/>
    </source>
</evidence>
<sequence>MTRISDLSQDLIEEILSRVPLTSQRAARSTCKQWNGLYKDECFTKKHRGKAANDTMMIRVCNSRACLVSVDLQGVSKQKKGLICSIYRANRWIKPSKFFSKFDRYCLGYDNKNNHKILRFLHHDNYGTTVEQEIFNFKSDSWRVLHLTPDWIIPYRGQGGLSLKGNTYFVARERLGMREYVICFDFTSERFRHCLDLESNYRNGETVILSAVREEQLAVLFYREDTNAIEIRITRKIEANEESWRTFLKVDVQPFMLSGMFSISPPCRSFFVDEKKKVAIICDNHFRRAYMIGEDNYFKIVAQGKTTQWPVVCSYVPSSVQIPKGPVHARGKRKGWNRGVESFSSSPFSLSTAISVSPCSLSQNLSQPFRLSTSFSAVPSLGRSISPSPSPDVSSLSRSVSRPLSPPFPLSADLSLRLRLPTFPLSPDPSLDLFLRRSLSRPIYLSGSVSRRFLSLPIRLSTSISADLSVSADLSLRLCLPTFPLSAESSLCRLISPPVKSNMGHDYSYSQPSESEDLFCNSVSSGFSETDDLIRRDQAEISLQAHSSVQYPPQPEVEFGFPQICYCGAQPLLATSTGRNNPGRRYYTCVNADDGECHIWKWWDVAVMEEMRARDRHVIQLADKVDNLTLSIDYETQQKMVRLEKLVTDITTKKSFFTGRFEYFVGATVLVLLASQRMARSPCKQWNGLYKDESLTKNQRGKAAYDNMVVMVCDSRVCLVRVDLEGVHNNKDGLVEISTKLMDQQNRVKVHREFMVCDGLLLCFRKNGNPLIWNLYLGQVRWIEPKRKLYISDETYCMGYDNKNNHKVLRLLYSGSTVQYEMYDLKSDSWRDLAVTCDWTIQHYREGLSLKGNNYFVAQRVKEVDQMGEYLICFDFTSERFRHCLDLQSNSRNGDSVILSSVRDEQLALLFYSVGTYEIEIQITTKIEANELT</sequence>
<evidence type="ECO:0000313" key="8">
    <source>
        <dbReference type="Proteomes" id="UP000823674"/>
    </source>
</evidence>
<dbReference type="Pfam" id="PF00646">
    <property type="entry name" value="F-box"/>
    <property type="match status" value="1"/>
</dbReference>
<keyword evidence="8" id="KW-1185">Reference proteome</keyword>
<dbReference type="Pfam" id="PF07734">
    <property type="entry name" value="FBA_1"/>
    <property type="match status" value="2"/>
</dbReference>